<dbReference type="InterPro" id="IPR027417">
    <property type="entry name" value="P-loop_NTPase"/>
</dbReference>
<dbReference type="CDD" id="cd18787">
    <property type="entry name" value="SF2_C_DEAD"/>
    <property type="match status" value="1"/>
</dbReference>
<sequence>MRLSNLTPLNVFVRGYKSRTLSKRVAQPGKGKTVVAGRKPARPSRFPPKSAPAPTQPTTLDMGKFASLKGVPAVERKTHRNLLEKVTDFGQLRISSEIRDSMLGNLLKEASVPTPVQKVAIKSLRAQRKNEFGFKSWLLAAETGSGKTLAYLLPILSQLSESPQDVKEAPQVRSIVLVPTLELVSQVASQASAIAPNLRILPVDVNSRASRLAKRITKGADLIIATPDKINALAEHEPVLAERALADCRYVVVDEADSLMNESFSSTTLHVLKRCPQLIDAIFVTATIPSHFDKVLREAFPETIRLVTPSIHRLPRHIEFRVIEVFRPPYRDNKELALQQALYSIYHDNAEPNLQKRVMVFVNKKASVKPLVNMLNSAGYPTVGLDGTLPPNERAELLEAFVNPPKERTSDKDKLHVMVATDLVARGIDMKKIRNVILYDLPWSAADLLHRAGRTGRLNAGGRVLLFVSRTEAKGWVKGLEKIVKRGQALA</sequence>
<dbReference type="STRING" id="45607.A0A2T0FI56"/>
<dbReference type="GO" id="GO:0003724">
    <property type="term" value="F:RNA helicase activity"/>
    <property type="evidence" value="ECO:0007669"/>
    <property type="project" value="TreeGrafter"/>
</dbReference>
<comment type="caution">
    <text evidence="9">The sequence shown here is derived from an EMBL/GenBank/DDBJ whole genome shotgun (WGS) entry which is preliminary data.</text>
</comment>
<dbReference type="PANTHER" id="PTHR47959">
    <property type="entry name" value="ATP-DEPENDENT RNA HELICASE RHLE-RELATED"/>
    <property type="match status" value="1"/>
</dbReference>
<name>A0A2T0FI56_9ASCO</name>
<organism evidence="9 10">
    <name type="scientific">Wickerhamiella sorbophila</name>
    <dbReference type="NCBI Taxonomy" id="45607"/>
    <lineage>
        <taxon>Eukaryota</taxon>
        <taxon>Fungi</taxon>
        <taxon>Dikarya</taxon>
        <taxon>Ascomycota</taxon>
        <taxon>Saccharomycotina</taxon>
        <taxon>Dipodascomycetes</taxon>
        <taxon>Dipodascales</taxon>
        <taxon>Trichomonascaceae</taxon>
        <taxon>Wickerhamiella</taxon>
    </lineage>
</organism>
<dbReference type="Pfam" id="PF00270">
    <property type="entry name" value="DEAD"/>
    <property type="match status" value="1"/>
</dbReference>
<dbReference type="GO" id="GO:0005829">
    <property type="term" value="C:cytosol"/>
    <property type="evidence" value="ECO:0007669"/>
    <property type="project" value="TreeGrafter"/>
</dbReference>
<keyword evidence="10" id="KW-1185">Reference proteome</keyword>
<evidence type="ECO:0000256" key="4">
    <source>
        <dbReference type="ARBA" id="ARBA00022840"/>
    </source>
</evidence>
<keyword evidence="4" id="KW-0067">ATP-binding</keyword>
<evidence type="ECO:0000256" key="5">
    <source>
        <dbReference type="ARBA" id="ARBA00022884"/>
    </source>
</evidence>
<evidence type="ECO:0000256" key="2">
    <source>
        <dbReference type="ARBA" id="ARBA00022801"/>
    </source>
</evidence>
<dbReference type="OrthoDB" id="10256233at2759"/>
<dbReference type="InterPro" id="IPR001650">
    <property type="entry name" value="Helicase_C-like"/>
</dbReference>
<dbReference type="EMBL" id="NDIQ01000021">
    <property type="protein sequence ID" value="PRT54629.1"/>
    <property type="molecule type" value="Genomic_DNA"/>
</dbReference>
<evidence type="ECO:0000313" key="10">
    <source>
        <dbReference type="Proteomes" id="UP000238350"/>
    </source>
</evidence>
<keyword evidence="2" id="KW-0378">Hydrolase</keyword>
<dbReference type="PROSITE" id="PS51192">
    <property type="entry name" value="HELICASE_ATP_BIND_1"/>
    <property type="match status" value="1"/>
</dbReference>
<feature type="domain" description="Helicase C-terminal" evidence="8">
    <location>
        <begin position="337"/>
        <end position="491"/>
    </location>
</feature>
<dbReference type="GeneID" id="36515997"/>
<dbReference type="GO" id="GO:0003723">
    <property type="term" value="F:RNA binding"/>
    <property type="evidence" value="ECO:0007669"/>
    <property type="project" value="UniProtKB-KW"/>
</dbReference>
<accession>A0A2T0FI56</accession>
<dbReference type="SMART" id="SM00487">
    <property type="entry name" value="DEXDc"/>
    <property type="match status" value="1"/>
</dbReference>
<dbReference type="InterPro" id="IPR014001">
    <property type="entry name" value="Helicase_ATP-bd"/>
</dbReference>
<evidence type="ECO:0000256" key="6">
    <source>
        <dbReference type="SAM" id="MobiDB-lite"/>
    </source>
</evidence>
<keyword evidence="1" id="KW-0547">Nucleotide-binding</keyword>
<dbReference type="RefSeq" id="XP_024664574.1">
    <property type="nucleotide sequence ID" value="XM_024808806.1"/>
</dbReference>
<dbReference type="PANTHER" id="PTHR47959:SF13">
    <property type="entry name" value="ATP-DEPENDENT RNA HELICASE RHLE"/>
    <property type="match status" value="1"/>
</dbReference>
<dbReference type="SUPFAM" id="SSF52540">
    <property type="entry name" value="P-loop containing nucleoside triphosphate hydrolases"/>
    <property type="match status" value="1"/>
</dbReference>
<evidence type="ECO:0000256" key="3">
    <source>
        <dbReference type="ARBA" id="ARBA00022806"/>
    </source>
</evidence>
<keyword evidence="3 9" id="KW-0347">Helicase</keyword>
<proteinExistence type="predicted"/>
<gene>
    <name evidence="9" type="ORF">B9G98_02249</name>
</gene>
<dbReference type="Gene3D" id="3.40.50.300">
    <property type="entry name" value="P-loop containing nucleotide triphosphate hydrolases"/>
    <property type="match status" value="2"/>
</dbReference>
<evidence type="ECO:0000259" key="7">
    <source>
        <dbReference type="PROSITE" id="PS51192"/>
    </source>
</evidence>
<reference evidence="9 10" key="1">
    <citation type="submission" date="2017-04" db="EMBL/GenBank/DDBJ databases">
        <title>Genome sequencing of [Candida] sorbophila.</title>
        <authorList>
            <person name="Ahn J.O."/>
        </authorList>
    </citation>
    <scope>NUCLEOTIDE SEQUENCE [LARGE SCALE GENOMIC DNA]</scope>
    <source>
        <strain evidence="9 10">DS02</strain>
    </source>
</reference>
<protein>
    <submittedName>
        <fullName evidence="9">ATP-dependent RNA helicase MRH4, mitochondrial</fullName>
    </submittedName>
</protein>
<dbReference type="InterPro" id="IPR050079">
    <property type="entry name" value="DEAD_box_RNA_helicase"/>
</dbReference>
<dbReference type="GO" id="GO:0016787">
    <property type="term" value="F:hydrolase activity"/>
    <property type="evidence" value="ECO:0007669"/>
    <property type="project" value="UniProtKB-KW"/>
</dbReference>
<dbReference type="SMART" id="SM00490">
    <property type="entry name" value="HELICc"/>
    <property type="match status" value="1"/>
</dbReference>
<dbReference type="PROSITE" id="PS51194">
    <property type="entry name" value="HELICASE_CTER"/>
    <property type="match status" value="1"/>
</dbReference>
<keyword evidence="5" id="KW-0694">RNA-binding</keyword>
<feature type="region of interest" description="Disordered" evidence="6">
    <location>
        <begin position="25"/>
        <end position="58"/>
    </location>
</feature>
<evidence type="ECO:0000259" key="8">
    <source>
        <dbReference type="PROSITE" id="PS51194"/>
    </source>
</evidence>
<dbReference type="GO" id="GO:0005524">
    <property type="term" value="F:ATP binding"/>
    <property type="evidence" value="ECO:0007669"/>
    <property type="project" value="UniProtKB-KW"/>
</dbReference>
<evidence type="ECO:0000313" key="9">
    <source>
        <dbReference type="EMBL" id="PRT54629.1"/>
    </source>
</evidence>
<dbReference type="InterPro" id="IPR011545">
    <property type="entry name" value="DEAD/DEAH_box_helicase_dom"/>
</dbReference>
<evidence type="ECO:0000256" key="1">
    <source>
        <dbReference type="ARBA" id="ARBA00022741"/>
    </source>
</evidence>
<feature type="compositionally biased region" description="Pro residues" evidence="6">
    <location>
        <begin position="45"/>
        <end position="55"/>
    </location>
</feature>
<dbReference type="Proteomes" id="UP000238350">
    <property type="component" value="Unassembled WGS sequence"/>
</dbReference>
<dbReference type="Pfam" id="PF00271">
    <property type="entry name" value="Helicase_C"/>
    <property type="match status" value="1"/>
</dbReference>
<dbReference type="GO" id="GO:0006364">
    <property type="term" value="P:rRNA processing"/>
    <property type="evidence" value="ECO:0007669"/>
    <property type="project" value="UniProtKB-ARBA"/>
</dbReference>
<feature type="domain" description="Helicase ATP-binding" evidence="7">
    <location>
        <begin position="128"/>
        <end position="306"/>
    </location>
</feature>
<dbReference type="AlphaFoldDB" id="A0A2T0FI56"/>